<dbReference type="SUPFAM" id="SSF52833">
    <property type="entry name" value="Thioredoxin-like"/>
    <property type="match status" value="1"/>
</dbReference>
<reference evidence="11 12" key="1">
    <citation type="submission" date="2014-05" db="EMBL/GenBank/DDBJ databases">
        <title>Draft genome sequence of a rare smut relative, Tilletiaria anomala UBC 951.</title>
        <authorList>
            <consortium name="DOE Joint Genome Institute"/>
            <person name="Toome M."/>
            <person name="Kuo A."/>
            <person name="Henrissat B."/>
            <person name="Lipzen A."/>
            <person name="Tritt A."/>
            <person name="Yoshinaga Y."/>
            <person name="Zane M."/>
            <person name="Barry K."/>
            <person name="Grigoriev I.V."/>
            <person name="Spatafora J.W."/>
            <person name="Aimea M.C."/>
        </authorList>
    </citation>
    <scope>NUCLEOTIDE SEQUENCE [LARGE SCALE GENOMIC DNA]</scope>
    <source>
        <strain evidence="11 12">UBC 951</strain>
    </source>
</reference>
<dbReference type="OMA" id="VLFGMYS"/>
<organism evidence="11 12">
    <name type="scientific">Tilletiaria anomala (strain ATCC 24038 / CBS 436.72 / UBC 951)</name>
    <dbReference type="NCBI Taxonomy" id="1037660"/>
    <lineage>
        <taxon>Eukaryota</taxon>
        <taxon>Fungi</taxon>
        <taxon>Dikarya</taxon>
        <taxon>Basidiomycota</taxon>
        <taxon>Ustilaginomycotina</taxon>
        <taxon>Exobasidiomycetes</taxon>
        <taxon>Georgefischeriales</taxon>
        <taxon>Tilletiariaceae</taxon>
        <taxon>Tilletiaria</taxon>
    </lineage>
</organism>
<dbReference type="STRING" id="1037660.A0A066W8X6"/>
<name>A0A066W8X6_TILAU</name>
<dbReference type="InterPro" id="IPR021149">
    <property type="entry name" value="OligosaccharylTrfase_OST3/OST6"/>
</dbReference>
<evidence type="ECO:0000256" key="6">
    <source>
        <dbReference type="ARBA" id="ARBA00022824"/>
    </source>
</evidence>
<evidence type="ECO:0000256" key="10">
    <source>
        <dbReference type="SAM" id="SignalP"/>
    </source>
</evidence>
<feature type="transmembrane region" description="Helical" evidence="9">
    <location>
        <begin position="218"/>
        <end position="237"/>
    </location>
</feature>
<dbReference type="GO" id="GO:0018279">
    <property type="term" value="P:protein N-linked glycosylation via asparagine"/>
    <property type="evidence" value="ECO:0007669"/>
    <property type="project" value="TreeGrafter"/>
</dbReference>
<dbReference type="CDD" id="cd02961">
    <property type="entry name" value="PDI_a_family"/>
    <property type="match status" value="1"/>
</dbReference>
<feature type="transmembrane region" description="Helical" evidence="9">
    <location>
        <begin position="271"/>
        <end position="291"/>
    </location>
</feature>
<protein>
    <recommendedName>
        <fullName evidence="13">OST3-oligosaccharyltransferase gamma subunit</fullName>
    </recommendedName>
</protein>
<evidence type="ECO:0000313" key="12">
    <source>
        <dbReference type="Proteomes" id="UP000027361"/>
    </source>
</evidence>
<evidence type="ECO:0000256" key="1">
    <source>
        <dbReference type="ARBA" id="ARBA00002791"/>
    </source>
</evidence>
<dbReference type="InterPro" id="IPR036249">
    <property type="entry name" value="Thioredoxin-like_sf"/>
</dbReference>
<gene>
    <name evidence="11" type="ORF">K437DRAFT_255808</name>
</gene>
<keyword evidence="8 9" id="KW-0472">Membrane</keyword>
<dbReference type="FunCoup" id="A0A066W8X6">
    <property type="interactions" value="203"/>
</dbReference>
<dbReference type="Gene3D" id="3.40.30.10">
    <property type="entry name" value="Glutaredoxin"/>
    <property type="match status" value="1"/>
</dbReference>
<dbReference type="Pfam" id="PF04756">
    <property type="entry name" value="OST3_OST6"/>
    <property type="match status" value="1"/>
</dbReference>
<evidence type="ECO:0000256" key="8">
    <source>
        <dbReference type="ARBA" id="ARBA00023136"/>
    </source>
</evidence>
<sequence length="334" mass="36937">MIVARNICRASMALCFALLLVLATQVNTKANAAQGRQAKFASLASKSGGHLNLDAALYNEITMAPRNYSVTTLMTALASQFGCEPCQKFQPEYEALARGWAKKRDNSHFFATLDFTKGKEIFKQMSLQHAPALLYFPPTTGPRASSDPSPITYDFNRAGFEAEDLAAWLTKDQDFPIEYVKPFAWWTFLTFATGICSAGALVVFVAPKMGGLISGTKLVWELVTLGTVIVMCSGYMWNHIRGAPYNGIGSGGRIEYFAGGFQNQFVAETHIVSSIYALLAFSMIALIIFVPNQRDPVRQRAGVYVWSVVFLGTFSLLFAIFRTKNPSYPFRLFL</sequence>
<dbReference type="AlphaFoldDB" id="A0A066W8X6"/>
<comment type="caution">
    <text evidence="11">The sequence shown here is derived from an EMBL/GenBank/DDBJ whole genome shotgun (WGS) entry which is preliminary data.</text>
</comment>
<evidence type="ECO:0000256" key="9">
    <source>
        <dbReference type="SAM" id="Phobius"/>
    </source>
</evidence>
<accession>A0A066W8X6</accession>
<keyword evidence="4 9" id="KW-0812">Transmembrane</keyword>
<keyword evidence="12" id="KW-1185">Reference proteome</keyword>
<feature type="transmembrane region" description="Helical" evidence="9">
    <location>
        <begin position="303"/>
        <end position="321"/>
    </location>
</feature>
<feature type="signal peptide" evidence="10">
    <location>
        <begin position="1"/>
        <end position="23"/>
    </location>
</feature>
<feature type="chain" id="PRO_5001633621" description="OST3-oligosaccharyltransferase gamma subunit" evidence="10">
    <location>
        <begin position="24"/>
        <end position="334"/>
    </location>
</feature>
<evidence type="ECO:0000256" key="2">
    <source>
        <dbReference type="ARBA" id="ARBA00004477"/>
    </source>
</evidence>
<evidence type="ECO:0000256" key="4">
    <source>
        <dbReference type="ARBA" id="ARBA00022692"/>
    </source>
</evidence>
<evidence type="ECO:0000256" key="3">
    <source>
        <dbReference type="ARBA" id="ARBA00009561"/>
    </source>
</evidence>
<dbReference type="InParanoid" id="A0A066W8X6"/>
<evidence type="ECO:0000256" key="5">
    <source>
        <dbReference type="ARBA" id="ARBA00022729"/>
    </source>
</evidence>
<comment type="subcellular location">
    <subcellularLocation>
        <location evidence="2">Endoplasmic reticulum membrane</location>
        <topology evidence="2">Multi-pass membrane protein</topology>
    </subcellularLocation>
</comment>
<dbReference type="OrthoDB" id="67566at2759"/>
<dbReference type="GO" id="GO:0008250">
    <property type="term" value="C:oligosaccharyltransferase complex"/>
    <property type="evidence" value="ECO:0007669"/>
    <property type="project" value="TreeGrafter"/>
</dbReference>
<evidence type="ECO:0000313" key="11">
    <source>
        <dbReference type="EMBL" id="KDN47534.1"/>
    </source>
</evidence>
<evidence type="ECO:0008006" key="13">
    <source>
        <dbReference type="Google" id="ProtNLM"/>
    </source>
</evidence>
<comment type="function">
    <text evidence="1">Subunit of the oligosaccharyl transferase (OST) complex that catalyzes the initial transfer of a defined glycan (Glc(3)Man(9)GlcNAc(2) in eukaryotes) from the lipid carrier dolichol-pyrophosphate to an asparagine residue within an Asn-X-Ser/Thr consensus motif in nascent polypeptide chains, the first step in protein N-glycosylation. N-glycosylation occurs cotranslationally and the complex associates with the Sec61 complex at the channel-forming translocon complex that mediates protein translocation across the endoplasmic reticulum (ER). All subunits are required for a maximal enzyme activity.</text>
</comment>
<keyword evidence="6" id="KW-0256">Endoplasmic reticulum</keyword>
<dbReference type="PANTHER" id="PTHR12692">
    <property type="entry name" value="DOLICHYL-DIPHOSPHOOLIGOSACCHARIDE--PROTEIN GLYCOSYLTRANSFERASE-RELATED"/>
    <property type="match status" value="1"/>
</dbReference>
<dbReference type="GeneID" id="25264255"/>
<dbReference type="Proteomes" id="UP000027361">
    <property type="component" value="Unassembled WGS sequence"/>
</dbReference>
<comment type="similarity">
    <text evidence="3">Belongs to the OST3/OST6 family.</text>
</comment>
<keyword evidence="5 10" id="KW-0732">Signal</keyword>
<dbReference type="RefSeq" id="XP_013243871.1">
    <property type="nucleotide sequence ID" value="XM_013388417.1"/>
</dbReference>
<proteinExistence type="inferred from homology"/>
<evidence type="ECO:0000256" key="7">
    <source>
        <dbReference type="ARBA" id="ARBA00022989"/>
    </source>
</evidence>
<dbReference type="PANTHER" id="PTHR12692:SF0">
    <property type="entry name" value="GH11935P"/>
    <property type="match status" value="1"/>
</dbReference>
<keyword evidence="7 9" id="KW-1133">Transmembrane helix</keyword>
<dbReference type="EMBL" id="JMSN01000029">
    <property type="protein sequence ID" value="KDN47534.1"/>
    <property type="molecule type" value="Genomic_DNA"/>
</dbReference>
<dbReference type="HOGENOM" id="CLU_052855_1_2_1"/>
<feature type="transmembrane region" description="Helical" evidence="9">
    <location>
        <begin position="183"/>
        <end position="206"/>
    </location>
</feature>